<dbReference type="PANTHER" id="PTHR30486">
    <property type="entry name" value="TWITCHING MOTILITY PROTEIN PILT"/>
    <property type="match status" value="1"/>
</dbReference>
<evidence type="ECO:0000256" key="2">
    <source>
        <dbReference type="SAM" id="MobiDB-lite"/>
    </source>
</evidence>
<evidence type="ECO:0000256" key="1">
    <source>
        <dbReference type="ARBA" id="ARBA00006611"/>
    </source>
</evidence>
<dbReference type="Pfam" id="PF00437">
    <property type="entry name" value="T2SSE"/>
    <property type="match status" value="1"/>
</dbReference>
<dbReference type="OMA" id="MCTIHAR"/>
<gene>
    <name evidence="4" type="ORF">PFR_JS23_149</name>
</gene>
<organism evidence="4 5">
    <name type="scientific">Propionibacterium freudenreichii</name>
    <dbReference type="NCBI Taxonomy" id="1744"/>
    <lineage>
        <taxon>Bacteria</taxon>
        <taxon>Bacillati</taxon>
        <taxon>Actinomycetota</taxon>
        <taxon>Actinomycetes</taxon>
        <taxon>Propionibacteriales</taxon>
        <taxon>Propionibacteriaceae</taxon>
        <taxon>Propionibacterium</taxon>
    </lineage>
</organism>
<evidence type="ECO:0000313" key="5">
    <source>
        <dbReference type="Proteomes" id="UP000250080"/>
    </source>
</evidence>
<protein>
    <submittedName>
        <fullName evidence="4">Secretion system protein</fullName>
    </submittedName>
</protein>
<proteinExistence type="inferred from homology"/>
<comment type="similarity">
    <text evidence="1">Belongs to the GSP E family.</text>
</comment>
<dbReference type="GeneID" id="61221230"/>
<dbReference type="SUPFAM" id="SSF52540">
    <property type="entry name" value="P-loop containing nucleoside triphosphate hydrolases"/>
    <property type="match status" value="1"/>
</dbReference>
<dbReference type="AlphaFoldDB" id="A0A0A8QAG8"/>
<name>A0A0A8QAG8_9ACTN</name>
<dbReference type="CDD" id="cd01130">
    <property type="entry name" value="VirB11-like_ATPase"/>
    <property type="match status" value="1"/>
</dbReference>
<feature type="region of interest" description="Disordered" evidence="2">
    <location>
        <begin position="552"/>
        <end position="591"/>
    </location>
</feature>
<dbReference type="InterPro" id="IPR050921">
    <property type="entry name" value="T4SS_GSP_E_ATPase"/>
</dbReference>
<dbReference type="Proteomes" id="UP000250080">
    <property type="component" value="Chromosome I"/>
</dbReference>
<dbReference type="GO" id="GO:0016887">
    <property type="term" value="F:ATP hydrolysis activity"/>
    <property type="evidence" value="ECO:0007669"/>
    <property type="project" value="InterPro"/>
</dbReference>
<feature type="region of interest" description="Disordered" evidence="2">
    <location>
        <begin position="66"/>
        <end position="139"/>
    </location>
</feature>
<dbReference type="EMBL" id="LT618793">
    <property type="protein sequence ID" value="SCQ74321.1"/>
    <property type="molecule type" value="Genomic_DNA"/>
</dbReference>
<feature type="region of interest" description="Disordered" evidence="2">
    <location>
        <begin position="1"/>
        <end position="51"/>
    </location>
</feature>
<feature type="domain" description="Bacterial type II secretion system protein E" evidence="3">
    <location>
        <begin position="308"/>
        <end position="479"/>
    </location>
</feature>
<reference evidence="4 5" key="1">
    <citation type="submission" date="2016-09" db="EMBL/GenBank/DDBJ databases">
        <authorList>
            <person name="Laine KS P."/>
        </authorList>
    </citation>
    <scope>NUCLEOTIDE SEQUENCE [LARGE SCALE GENOMIC DNA]</scope>
    <source>
        <strain evidence="4">PFRJS-23</strain>
    </source>
</reference>
<dbReference type="Gene3D" id="3.30.450.380">
    <property type="match status" value="1"/>
</dbReference>
<sequence length="591" mass="63425">MTHRASDLPPLGPGRALPFLRPGQAAPPLHAGDGAPHPDRGDGPSPGGLADALSLLDQVVTTPANVSASASPLGTQPVDLPQRGVPQESESAPTSAGAAHRVRTPGTVPAGRPVGTPMQAADNQRPGAGGVPGPSGHQTTDWSIVAQLRSTISELITAEQARWEQEHHRRMADDDRRLMGRSLIRRAVHDYADELNRAGRALWPIALEQRYVKAVEDAIFGYGRMQPIFEVSEAENIEIHGYDCVFAQFGDGRRTRLDPVADSDDELVAAVRFLGENADPPRPFDDAHPTITVALGNKFRLHAVAFGLADRPSVIIRQHLLTEVSLKQLAHGSMMPTEVADLLRRCVLARKSVVISGDQGAGKTTLLRAMVGAIPATERFGTLETDYELLTHLQSRRQNMVALQAKIGLGEVVDGRRIGEYTVADLIPEALRQNLSRLVIGEVRGNEAGAMLQAMQSGAGALTTTHSHSAASTIDRLAARVAAGGVLRLDEAYRQIAYNVHLLVHVSLVDDTWRGGVRKRFISEIRALTGSMENGQPTTHLVYATSRTGEPQVFDPGQGLLDDLAPFAEPTGAPATHRRSAGDPASRERGR</sequence>
<dbReference type="RefSeq" id="WP_013162044.1">
    <property type="nucleotide sequence ID" value="NZ_CCYN01000040.1"/>
</dbReference>
<dbReference type="Gene3D" id="3.40.50.300">
    <property type="entry name" value="P-loop containing nucleotide triphosphate hydrolases"/>
    <property type="match status" value="1"/>
</dbReference>
<evidence type="ECO:0000259" key="3">
    <source>
        <dbReference type="Pfam" id="PF00437"/>
    </source>
</evidence>
<dbReference type="PANTHER" id="PTHR30486:SF6">
    <property type="entry name" value="TYPE IV PILUS RETRACTATION ATPASE PILT"/>
    <property type="match status" value="1"/>
</dbReference>
<dbReference type="InterPro" id="IPR001482">
    <property type="entry name" value="T2SS/T4SS_dom"/>
</dbReference>
<dbReference type="InterPro" id="IPR027417">
    <property type="entry name" value="P-loop_NTPase"/>
</dbReference>
<accession>A0A0A8QAG8</accession>
<evidence type="ECO:0000313" key="4">
    <source>
        <dbReference type="EMBL" id="SCQ74321.1"/>
    </source>
</evidence>